<proteinExistence type="predicted"/>
<sequence length="106" mass="12227">GEDGASRQSVRIHASGRFVQWRVAQIHLARRAPSLFITRDAQNRWRGEPARKLYKKTSFSDLKSWNLLELSYTLAFLTIGVEDSSNPKKMMFLYLYPSLSTTIMCN</sequence>
<evidence type="ECO:0000313" key="2">
    <source>
        <dbReference type="Proteomes" id="UP000265520"/>
    </source>
</evidence>
<dbReference type="AlphaFoldDB" id="A0A392RY86"/>
<dbReference type="EMBL" id="LXQA010288002">
    <property type="protein sequence ID" value="MCI41112.1"/>
    <property type="molecule type" value="Genomic_DNA"/>
</dbReference>
<feature type="non-terminal residue" evidence="1">
    <location>
        <position position="1"/>
    </location>
</feature>
<name>A0A392RY86_9FABA</name>
<comment type="caution">
    <text evidence="1">The sequence shown here is derived from an EMBL/GenBank/DDBJ whole genome shotgun (WGS) entry which is preliminary data.</text>
</comment>
<accession>A0A392RY86</accession>
<dbReference type="Proteomes" id="UP000265520">
    <property type="component" value="Unassembled WGS sequence"/>
</dbReference>
<organism evidence="1 2">
    <name type="scientific">Trifolium medium</name>
    <dbReference type="NCBI Taxonomy" id="97028"/>
    <lineage>
        <taxon>Eukaryota</taxon>
        <taxon>Viridiplantae</taxon>
        <taxon>Streptophyta</taxon>
        <taxon>Embryophyta</taxon>
        <taxon>Tracheophyta</taxon>
        <taxon>Spermatophyta</taxon>
        <taxon>Magnoliopsida</taxon>
        <taxon>eudicotyledons</taxon>
        <taxon>Gunneridae</taxon>
        <taxon>Pentapetalae</taxon>
        <taxon>rosids</taxon>
        <taxon>fabids</taxon>
        <taxon>Fabales</taxon>
        <taxon>Fabaceae</taxon>
        <taxon>Papilionoideae</taxon>
        <taxon>50 kb inversion clade</taxon>
        <taxon>NPAAA clade</taxon>
        <taxon>Hologalegina</taxon>
        <taxon>IRL clade</taxon>
        <taxon>Trifolieae</taxon>
        <taxon>Trifolium</taxon>
    </lineage>
</organism>
<keyword evidence="2" id="KW-1185">Reference proteome</keyword>
<protein>
    <submittedName>
        <fullName evidence="1">Uncharacterized protein</fullName>
    </submittedName>
</protein>
<evidence type="ECO:0000313" key="1">
    <source>
        <dbReference type="EMBL" id="MCI41112.1"/>
    </source>
</evidence>
<reference evidence="1 2" key="1">
    <citation type="journal article" date="2018" name="Front. Plant Sci.">
        <title>Red Clover (Trifolium pratense) and Zigzag Clover (T. medium) - A Picture of Genomic Similarities and Differences.</title>
        <authorList>
            <person name="Dluhosova J."/>
            <person name="Istvanek J."/>
            <person name="Nedelnik J."/>
            <person name="Repkova J."/>
        </authorList>
    </citation>
    <scope>NUCLEOTIDE SEQUENCE [LARGE SCALE GENOMIC DNA]</scope>
    <source>
        <strain evidence="2">cv. 10/8</strain>
        <tissue evidence="1">Leaf</tissue>
    </source>
</reference>